<organism evidence="1">
    <name type="scientific">marine sediment metagenome</name>
    <dbReference type="NCBI Taxonomy" id="412755"/>
    <lineage>
        <taxon>unclassified sequences</taxon>
        <taxon>metagenomes</taxon>
        <taxon>ecological metagenomes</taxon>
    </lineage>
</organism>
<comment type="caution">
    <text evidence="1">The sequence shown here is derived from an EMBL/GenBank/DDBJ whole genome shotgun (WGS) entry which is preliminary data.</text>
</comment>
<accession>A0A0F9MIZ8</accession>
<sequence>MGVYTFTQDNLIIPLTAQATDISSNVELDSFNMSQYEHATIIMIFAASLTGDNILTVESGATDSSDTSDVTFHYRVGAAAPGSAGADTLAADATSAALTLTAATYQGLMLVLEIDGDELSKSGETVYPWLTVDFDGTASTATVTAFAILSKPRYALAVMKSAIPA</sequence>
<reference evidence="1" key="1">
    <citation type="journal article" date="2015" name="Nature">
        <title>Complex archaea that bridge the gap between prokaryotes and eukaryotes.</title>
        <authorList>
            <person name="Spang A."/>
            <person name="Saw J.H."/>
            <person name="Jorgensen S.L."/>
            <person name="Zaremba-Niedzwiedzka K."/>
            <person name="Martijn J."/>
            <person name="Lind A.E."/>
            <person name="van Eijk R."/>
            <person name="Schleper C."/>
            <person name="Guy L."/>
            <person name="Ettema T.J."/>
        </authorList>
    </citation>
    <scope>NUCLEOTIDE SEQUENCE</scope>
</reference>
<name>A0A0F9MIZ8_9ZZZZ</name>
<gene>
    <name evidence="1" type="ORF">LCGC14_1453480</name>
</gene>
<evidence type="ECO:0000313" key="1">
    <source>
        <dbReference type="EMBL" id="KKM69177.1"/>
    </source>
</evidence>
<proteinExistence type="predicted"/>
<dbReference type="AlphaFoldDB" id="A0A0F9MIZ8"/>
<protein>
    <submittedName>
        <fullName evidence="1">Uncharacterized protein</fullName>
    </submittedName>
</protein>
<dbReference type="EMBL" id="LAZR01010034">
    <property type="protein sequence ID" value="KKM69177.1"/>
    <property type="molecule type" value="Genomic_DNA"/>
</dbReference>